<evidence type="ECO:0000313" key="1">
    <source>
        <dbReference type="EMBL" id="SPS01392.1"/>
    </source>
</evidence>
<accession>A0A375J9H1</accession>
<sequence length="55" mass="6159">MRALRQFQGGPMARVAEAADLLRGKSVELSVIVRQRMDEGNRVRAYRGLTGSWVV</sequence>
<organism evidence="1 2">
    <name type="scientific">Cupriavidus taiwanensis</name>
    <dbReference type="NCBI Taxonomy" id="164546"/>
    <lineage>
        <taxon>Bacteria</taxon>
        <taxon>Pseudomonadati</taxon>
        <taxon>Pseudomonadota</taxon>
        <taxon>Betaproteobacteria</taxon>
        <taxon>Burkholderiales</taxon>
        <taxon>Burkholderiaceae</taxon>
        <taxon>Cupriavidus</taxon>
    </lineage>
</organism>
<protein>
    <submittedName>
        <fullName evidence="1">Uncharacterized protein</fullName>
    </submittedName>
</protein>
<evidence type="ECO:0000313" key="2">
    <source>
        <dbReference type="Proteomes" id="UP000256805"/>
    </source>
</evidence>
<dbReference type="Proteomes" id="UP000256805">
    <property type="component" value="Unassembled WGS sequence"/>
</dbReference>
<reference evidence="1 2" key="1">
    <citation type="submission" date="2018-01" db="EMBL/GenBank/DDBJ databases">
        <authorList>
            <person name="Gaut B.S."/>
            <person name="Morton B.R."/>
            <person name="Clegg M.T."/>
            <person name="Duvall M.R."/>
        </authorList>
    </citation>
    <scope>NUCLEOTIDE SEQUENCE [LARGE SCALE GENOMIC DNA]</scope>
    <source>
        <strain evidence="1">Cupriavidus taiwanensis cmp 52</strain>
    </source>
</reference>
<dbReference type="EMBL" id="OVTA01000043">
    <property type="protein sequence ID" value="SPS01392.1"/>
    <property type="molecule type" value="Genomic_DNA"/>
</dbReference>
<gene>
    <name evidence="1" type="ORF">CBM2634_B20118</name>
</gene>
<name>A0A375J9H1_9BURK</name>
<dbReference type="AlphaFoldDB" id="A0A375J9H1"/>
<proteinExistence type="predicted"/>